<name>A0A1X7DZZ1_9HYPH</name>
<accession>A0A1X7DZZ1</accession>
<keyword evidence="4" id="KW-1185">Reference proteome</keyword>
<evidence type="ECO:0000259" key="2">
    <source>
        <dbReference type="Pfam" id="PF09084"/>
    </source>
</evidence>
<dbReference type="Gene3D" id="3.40.190.10">
    <property type="entry name" value="Periplasmic binding protein-like II"/>
    <property type="match status" value="2"/>
</dbReference>
<dbReference type="AlphaFoldDB" id="A0A1X7DZZ1"/>
<evidence type="ECO:0000256" key="1">
    <source>
        <dbReference type="SAM" id="SignalP"/>
    </source>
</evidence>
<organism evidence="3 4">
    <name type="scientific">Xaviernesmea oryzae</name>
    <dbReference type="NCBI Taxonomy" id="464029"/>
    <lineage>
        <taxon>Bacteria</taxon>
        <taxon>Pseudomonadati</taxon>
        <taxon>Pseudomonadota</taxon>
        <taxon>Alphaproteobacteria</taxon>
        <taxon>Hyphomicrobiales</taxon>
        <taxon>Rhizobiaceae</taxon>
        <taxon>Rhizobium/Agrobacterium group</taxon>
        <taxon>Xaviernesmea</taxon>
    </lineage>
</organism>
<evidence type="ECO:0000313" key="3">
    <source>
        <dbReference type="EMBL" id="SMF24939.1"/>
    </source>
</evidence>
<dbReference type="STRING" id="464029.SAMN02982989_3265"/>
<feature type="domain" description="SsuA/THI5-like" evidence="2">
    <location>
        <begin position="41"/>
        <end position="248"/>
    </location>
</feature>
<feature type="signal peptide" evidence="1">
    <location>
        <begin position="1"/>
        <end position="25"/>
    </location>
</feature>
<reference evidence="4" key="1">
    <citation type="submission" date="2017-04" db="EMBL/GenBank/DDBJ databases">
        <authorList>
            <person name="Varghese N."/>
            <person name="Submissions S."/>
        </authorList>
    </citation>
    <scope>NUCLEOTIDE SEQUENCE [LARGE SCALE GENOMIC DNA]</scope>
    <source>
        <strain evidence="4">B4P</strain>
    </source>
</reference>
<sequence length="344" mass="36768">MRKFIMAAGAALLASIMPIAQTALAQENTLRIAVNTPNVVYGPFWVGMANGMFEKNGVKIELVSANALSTGAAMIVSDQADVLLTGVYQALRIASEGKKLSYIFNVSDMSARFNGFISKPEIKSIEDLKAKGENCRIMTLLAGTASWAILQGIVEEHGIKCRISTAGTIPNVVAAALSGQFDAAMVNAQDAYAARDAGRANILIDPATIPQAEADAYYPNKHPFVVAIGLKDNLEAKRPAVEAFIKTMREAFVLIEESSSDQLGTMMSTELSSVFQSTPAASLALGWKLQEGVFPQGDKAGYISEDGWNAAMAAASKLWGFANLDTKAENVSYSQVVDMSFFKD</sequence>
<feature type="chain" id="PRO_5013049985" evidence="1">
    <location>
        <begin position="26"/>
        <end position="344"/>
    </location>
</feature>
<dbReference type="InterPro" id="IPR015168">
    <property type="entry name" value="SsuA/THI5"/>
</dbReference>
<dbReference type="PANTHER" id="PTHR30024">
    <property type="entry name" value="ALIPHATIC SULFONATES-BINDING PROTEIN-RELATED"/>
    <property type="match status" value="1"/>
</dbReference>
<dbReference type="SUPFAM" id="SSF53850">
    <property type="entry name" value="Periplasmic binding protein-like II"/>
    <property type="match status" value="1"/>
</dbReference>
<protein>
    <submittedName>
        <fullName evidence="3">ABC-type nitrate/sulfonate/bicarbonate transport system, substrate-binding protein</fullName>
    </submittedName>
</protein>
<proteinExistence type="predicted"/>
<keyword evidence="1" id="KW-0732">Signal</keyword>
<gene>
    <name evidence="3" type="ORF">SAMN02982989_3265</name>
</gene>
<dbReference type="Proteomes" id="UP000192903">
    <property type="component" value="Unassembled WGS sequence"/>
</dbReference>
<dbReference type="OrthoDB" id="9815602at2"/>
<dbReference type="RefSeq" id="WP_085421414.1">
    <property type="nucleotide sequence ID" value="NZ_FXAF01000005.1"/>
</dbReference>
<dbReference type="EMBL" id="FXAF01000005">
    <property type="protein sequence ID" value="SMF24939.1"/>
    <property type="molecule type" value="Genomic_DNA"/>
</dbReference>
<dbReference type="Pfam" id="PF09084">
    <property type="entry name" value="NMT1"/>
    <property type="match status" value="1"/>
</dbReference>
<evidence type="ECO:0000313" key="4">
    <source>
        <dbReference type="Proteomes" id="UP000192903"/>
    </source>
</evidence>